<dbReference type="STRING" id="927665.HMPREF1535_03364"/>
<dbReference type="RefSeq" id="WP_007653529.1">
    <property type="nucleotide sequence ID" value="NZ_KQ033913.1"/>
</dbReference>
<name>A0A0F5J7E4_9BACT</name>
<accession>A0A0F5J7E4</accession>
<dbReference type="GO" id="GO:0071281">
    <property type="term" value="P:cellular response to iron ion"/>
    <property type="evidence" value="ECO:0007669"/>
    <property type="project" value="TreeGrafter"/>
</dbReference>
<dbReference type="PANTHER" id="PTHR30535">
    <property type="entry name" value="VITAMIN B12-BINDING PROTEIN"/>
    <property type="match status" value="1"/>
</dbReference>
<dbReference type="PROSITE" id="PS50983">
    <property type="entry name" value="FE_B12_PBP"/>
    <property type="match status" value="1"/>
</dbReference>
<gene>
    <name evidence="3" type="ORF">HMPREF1535_03364</name>
</gene>
<protein>
    <recommendedName>
        <fullName evidence="2">Fe/B12 periplasmic-binding domain-containing protein</fullName>
    </recommendedName>
</protein>
<dbReference type="PANTHER" id="PTHR30535:SF34">
    <property type="entry name" value="MOLYBDATE-BINDING PROTEIN MOLA"/>
    <property type="match status" value="1"/>
</dbReference>
<evidence type="ECO:0000256" key="1">
    <source>
        <dbReference type="SAM" id="SignalP"/>
    </source>
</evidence>
<dbReference type="PATRIC" id="fig|927665.4.peg.3456"/>
<evidence type="ECO:0000313" key="3">
    <source>
        <dbReference type="EMBL" id="KKB53811.1"/>
    </source>
</evidence>
<dbReference type="Proteomes" id="UP000033047">
    <property type="component" value="Unassembled WGS sequence"/>
</dbReference>
<comment type="caution">
    <text evidence="3">The sequence shown here is derived from an EMBL/GenBank/DDBJ whole genome shotgun (WGS) entry which is preliminary data.</text>
</comment>
<dbReference type="Pfam" id="PF01497">
    <property type="entry name" value="Peripla_BP_2"/>
    <property type="match status" value="1"/>
</dbReference>
<reference evidence="3 4" key="1">
    <citation type="submission" date="2013-04" db="EMBL/GenBank/DDBJ databases">
        <title>The Genome Sequence of Parabacteroides goldsteinii DSM 19448.</title>
        <authorList>
            <consortium name="The Broad Institute Genomics Platform"/>
            <person name="Earl A."/>
            <person name="Ward D."/>
            <person name="Feldgarden M."/>
            <person name="Gevers D."/>
            <person name="Martens E."/>
            <person name="Sakamoto M."/>
            <person name="Benno Y."/>
            <person name="Song Y."/>
            <person name="Liu C."/>
            <person name="Lee J."/>
            <person name="Bolanos M."/>
            <person name="Vaisanen M.L."/>
            <person name="Finegold S.M."/>
            <person name="Walker B."/>
            <person name="Young S."/>
            <person name="Zeng Q."/>
            <person name="Gargeya S."/>
            <person name="Fitzgerald M."/>
            <person name="Haas B."/>
            <person name="Abouelleil A."/>
            <person name="Allen A.W."/>
            <person name="Alvarado L."/>
            <person name="Arachchi H.M."/>
            <person name="Berlin A.M."/>
            <person name="Chapman S.B."/>
            <person name="Gainer-Dewar J."/>
            <person name="Goldberg J."/>
            <person name="Griggs A."/>
            <person name="Gujja S."/>
            <person name="Hansen M."/>
            <person name="Howarth C."/>
            <person name="Imamovic A."/>
            <person name="Ireland A."/>
            <person name="Larimer J."/>
            <person name="McCowan C."/>
            <person name="Murphy C."/>
            <person name="Pearson M."/>
            <person name="Poon T.W."/>
            <person name="Priest M."/>
            <person name="Roberts A."/>
            <person name="Saif S."/>
            <person name="Shea T."/>
            <person name="Sisk P."/>
            <person name="Sykes S."/>
            <person name="Wortman J."/>
            <person name="Nusbaum C."/>
            <person name="Birren B."/>
        </authorList>
    </citation>
    <scope>NUCLEOTIDE SEQUENCE [LARGE SCALE GENOMIC DNA]</scope>
    <source>
        <strain evidence="3 4">DSM 19448</strain>
    </source>
</reference>
<keyword evidence="1" id="KW-0732">Signal</keyword>
<feature type="chain" id="PRO_5002489313" description="Fe/B12 periplasmic-binding domain-containing protein" evidence="1">
    <location>
        <begin position="22"/>
        <end position="386"/>
    </location>
</feature>
<dbReference type="InterPro" id="IPR002491">
    <property type="entry name" value="ABC_transptr_periplasmic_BD"/>
</dbReference>
<feature type="signal peptide" evidence="1">
    <location>
        <begin position="1"/>
        <end position="21"/>
    </location>
</feature>
<dbReference type="InterPro" id="IPR050902">
    <property type="entry name" value="ABC_Transporter_SBP"/>
</dbReference>
<dbReference type="Gene3D" id="3.40.50.1980">
    <property type="entry name" value="Nitrogenase molybdenum iron protein domain"/>
    <property type="match status" value="2"/>
</dbReference>
<sequence>MNKYLAGCCLVALLATSCASKGNQQEKKNVSSQQTTITDSRVQVTPKHAEGFQLTYKDDYTLVDIHDPQNEESTHFLYALVPRGTKPEGIHADYTVIETPVRSAICMTSLQLSNFIKLGAEDKVVGITSTRHLFNKTINNQLKEGKTAKIGIEGNFDNEVIMSINPDLILISPFKRGGYETMKDIGIPLIPHLGYKEMTPLGQAEWIKFVGLLLGIEQEANEKFLAIENRYNELKELTAEGKVQKRPVVFSGEIHGGNWYAVGGKSFLAQLFKDAGADYFLKDDDRSGGVTLDFETVYNQADEADYWRIVNSYPGIYTYKSLKDQDPRYADFRAFKEKGVIYCNMREKPFYESMPTEPEVVLGDLLHIFHPNLLPDHTPVYYDLLK</sequence>
<dbReference type="EMBL" id="AQHV01000014">
    <property type="protein sequence ID" value="KKB53811.1"/>
    <property type="molecule type" value="Genomic_DNA"/>
</dbReference>
<organism evidence="3 4">
    <name type="scientific">Parabacteroides goldsteinii DSM 19448 = WAL 12034</name>
    <dbReference type="NCBI Taxonomy" id="927665"/>
    <lineage>
        <taxon>Bacteria</taxon>
        <taxon>Pseudomonadati</taxon>
        <taxon>Bacteroidota</taxon>
        <taxon>Bacteroidia</taxon>
        <taxon>Bacteroidales</taxon>
        <taxon>Tannerellaceae</taxon>
        <taxon>Parabacteroides</taxon>
    </lineage>
</organism>
<dbReference type="HOGENOM" id="CLU_025776_1_0_10"/>
<feature type="domain" description="Fe/B12 periplasmic-binding" evidence="2">
    <location>
        <begin position="103"/>
        <end position="373"/>
    </location>
</feature>
<evidence type="ECO:0000313" key="4">
    <source>
        <dbReference type="Proteomes" id="UP000033047"/>
    </source>
</evidence>
<dbReference type="PROSITE" id="PS51257">
    <property type="entry name" value="PROKAR_LIPOPROTEIN"/>
    <property type="match status" value="1"/>
</dbReference>
<dbReference type="SUPFAM" id="SSF53807">
    <property type="entry name" value="Helical backbone' metal receptor"/>
    <property type="match status" value="1"/>
</dbReference>
<dbReference type="AlphaFoldDB" id="A0A0F5J7E4"/>
<evidence type="ECO:0000259" key="2">
    <source>
        <dbReference type="PROSITE" id="PS50983"/>
    </source>
</evidence>
<proteinExistence type="predicted"/>